<evidence type="ECO:0000256" key="1">
    <source>
        <dbReference type="SAM" id="Phobius"/>
    </source>
</evidence>
<reference evidence="3" key="1">
    <citation type="submission" date="2019-09" db="EMBL/GenBank/DDBJ databases">
        <authorList>
            <person name="Li J."/>
        </authorList>
    </citation>
    <scope>NUCLEOTIDE SEQUENCE [LARGE SCALE GENOMIC DNA]</scope>
    <source>
        <strain evidence="3">NRBC 14897</strain>
    </source>
</reference>
<feature type="transmembrane region" description="Helical" evidence="1">
    <location>
        <begin position="95"/>
        <end position="118"/>
    </location>
</feature>
<keyword evidence="1" id="KW-1133">Transmembrane helix</keyword>
<comment type="caution">
    <text evidence="3">The sequence shown here is derived from an EMBL/GenBank/DDBJ whole genome shotgun (WGS) entry which is preliminary data.</text>
</comment>
<dbReference type="RefSeq" id="WP_129185270.1">
    <property type="nucleotide sequence ID" value="NZ_JAGIOG010000001.1"/>
</dbReference>
<dbReference type="OrthoDB" id="3381462at2"/>
<gene>
    <name evidence="3" type="ORF">ESP62_018185</name>
</gene>
<organism evidence="3 4">
    <name type="scientific">Aeromicrobium fastidiosum</name>
    <dbReference type="NCBI Taxonomy" id="52699"/>
    <lineage>
        <taxon>Bacteria</taxon>
        <taxon>Bacillati</taxon>
        <taxon>Actinomycetota</taxon>
        <taxon>Actinomycetes</taxon>
        <taxon>Propionibacteriales</taxon>
        <taxon>Nocardioidaceae</taxon>
        <taxon>Aeromicrobium</taxon>
    </lineage>
</organism>
<dbReference type="EMBL" id="SDPP02000006">
    <property type="protein sequence ID" value="KAA1373021.1"/>
    <property type="molecule type" value="Genomic_DNA"/>
</dbReference>
<protein>
    <recommendedName>
        <fullName evidence="2">General stress protein 17M-like domain-containing protein</fullName>
    </recommendedName>
</protein>
<keyword evidence="1" id="KW-0472">Membrane</keyword>
<dbReference type="InterPro" id="IPR025889">
    <property type="entry name" value="GSP17M-like_dom"/>
</dbReference>
<accession>A0A641AH60</accession>
<keyword evidence="1" id="KW-0812">Transmembrane</keyword>
<evidence type="ECO:0000259" key="2">
    <source>
        <dbReference type="Pfam" id="PF11181"/>
    </source>
</evidence>
<feature type="transmembrane region" description="Helical" evidence="1">
    <location>
        <begin position="67"/>
        <end position="89"/>
    </location>
</feature>
<name>A0A641AH60_9ACTN</name>
<dbReference type="Proteomes" id="UP001515100">
    <property type="component" value="Unassembled WGS sequence"/>
</dbReference>
<dbReference type="AlphaFoldDB" id="A0A641AH60"/>
<dbReference type="Pfam" id="PF11181">
    <property type="entry name" value="YflT"/>
    <property type="match status" value="1"/>
</dbReference>
<evidence type="ECO:0000313" key="3">
    <source>
        <dbReference type="EMBL" id="KAA1373021.1"/>
    </source>
</evidence>
<proteinExistence type="predicted"/>
<evidence type="ECO:0000313" key="4">
    <source>
        <dbReference type="Proteomes" id="UP001515100"/>
    </source>
</evidence>
<keyword evidence="4" id="KW-1185">Reference proteome</keyword>
<feature type="domain" description="General stress protein 17M-like" evidence="2">
    <location>
        <begin position="18"/>
        <end position="106"/>
    </location>
</feature>
<sequence>MTMPPVQNGLFELDFPQSLGVYDKYADAQKAVDFLSDHEFPVQNVLIVGTDLKQVERVTGRLTWGKVISAGAASGAWLGLLIGAVLSIFSEGSSAIVTILGGIALGIAFGVISGALGYGATRGQRDFSSVQRVVATKYEVLVEHKFLADGTALLATMPGSAAANPFA</sequence>